<dbReference type="InterPro" id="IPR019749">
    <property type="entry name" value="Band_41_domain"/>
</dbReference>
<evidence type="ECO:0000259" key="2">
    <source>
        <dbReference type="PROSITE" id="PS50057"/>
    </source>
</evidence>
<feature type="compositionally biased region" description="Polar residues" evidence="1">
    <location>
        <begin position="1043"/>
        <end position="1068"/>
    </location>
</feature>
<feature type="compositionally biased region" description="Polar residues" evidence="1">
    <location>
        <begin position="361"/>
        <end position="395"/>
    </location>
</feature>
<dbReference type="InterPro" id="IPR019748">
    <property type="entry name" value="FERM_central"/>
</dbReference>
<dbReference type="SMART" id="SM00295">
    <property type="entry name" value="B41"/>
    <property type="match status" value="1"/>
</dbReference>
<feature type="compositionally biased region" description="Basic residues" evidence="1">
    <location>
        <begin position="532"/>
        <end position="546"/>
    </location>
</feature>
<feature type="region of interest" description="Disordered" evidence="1">
    <location>
        <begin position="624"/>
        <end position="653"/>
    </location>
</feature>
<reference evidence="3 4" key="1">
    <citation type="submission" date="2022-12" db="EMBL/GenBank/DDBJ databases">
        <title>Chromosome-level genome of Tegillarca granosa.</title>
        <authorList>
            <person name="Kim J."/>
        </authorList>
    </citation>
    <scope>NUCLEOTIDE SEQUENCE [LARGE SCALE GENOMIC DNA]</scope>
    <source>
        <strain evidence="3">Teg-2019</strain>
        <tissue evidence="3">Adductor muscle</tissue>
    </source>
</reference>
<dbReference type="Gene3D" id="2.30.29.30">
    <property type="entry name" value="Pleckstrin-homology domain (PH domain)/Phosphotyrosine-binding domain (PTB)"/>
    <property type="match status" value="1"/>
</dbReference>
<feature type="region of interest" description="Disordered" evidence="1">
    <location>
        <begin position="261"/>
        <end position="309"/>
    </location>
</feature>
<feature type="compositionally biased region" description="Basic and acidic residues" evidence="1">
    <location>
        <begin position="723"/>
        <end position="734"/>
    </location>
</feature>
<dbReference type="Pfam" id="PF09380">
    <property type="entry name" value="FERM_C"/>
    <property type="match status" value="1"/>
</dbReference>
<organism evidence="3 4">
    <name type="scientific">Tegillarca granosa</name>
    <name type="common">Malaysian cockle</name>
    <name type="synonym">Anadara granosa</name>
    <dbReference type="NCBI Taxonomy" id="220873"/>
    <lineage>
        <taxon>Eukaryota</taxon>
        <taxon>Metazoa</taxon>
        <taxon>Spiralia</taxon>
        <taxon>Lophotrochozoa</taxon>
        <taxon>Mollusca</taxon>
        <taxon>Bivalvia</taxon>
        <taxon>Autobranchia</taxon>
        <taxon>Pteriomorphia</taxon>
        <taxon>Arcoida</taxon>
        <taxon>Arcoidea</taxon>
        <taxon>Arcidae</taxon>
        <taxon>Tegillarca</taxon>
    </lineage>
</organism>
<protein>
    <recommendedName>
        <fullName evidence="2">FERM domain-containing protein</fullName>
    </recommendedName>
</protein>
<dbReference type="SUPFAM" id="SSF47031">
    <property type="entry name" value="Second domain of FERM"/>
    <property type="match status" value="1"/>
</dbReference>
<feature type="region of interest" description="Disordered" evidence="1">
    <location>
        <begin position="349"/>
        <end position="497"/>
    </location>
</feature>
<dbReference type="InterPro" id="IPR000299">
    <property type="entry name" value="FERM_domain"/>
</dbReference>
<evidence type="ECO:0000313" key="3">
    <source>
        <dbReference type="EMBL" id="KAJ8299855.1"/>
    </source>
</evidence>
<feature type="region of interest" description="Disordered" evidence="1">
    <location>
        <begin position="723"/>
        <end position="992"/>
    </location>
</feature>
<dbReference type="SUPFAM" id="SSF50729">
    <property type="entry name" value="PH domain-like"/>
    <property type="match status" value="1"/>
</dbReference>
<evidence type="ECO:0000313" key="4">
    <source>
        <dbReference type="Proteomes" id="UP001217089"/>
    </source>
</evidence>
<keyword evidence="4" id="KW-1185">Reference proteome</keyword>
<dbReference type="Gene3D" id="3.10.20.90">
    <property type="entry name" value="Phosphatidylinositol 3-kinase Catalytic Subunit, Chain A, domain 1"/>
    <property type="match status" value="1"/>
</dbReference>
<gene>
    <name evidence="3" type="ORF">KUTeg_022602</name>
</gene>
<dbReference type="InterPro" id="IPR018980">
    <property type="entry name" value="FERM_PH-like_C"/>
</dbReference>
<feature type="compositionally biased region" description="Gly residues" evidence="1">
    <location>
        <begin position="399"/>
        <end position="408"/>
    </location>
</feature>
<feature type="compositionally biased region" description="Basic and acidic residues" evidence="1">
    <location>
        <begin position="273"/>
        <end position="289"/>
    </location>
</feature>
<dbReference type="Pfam" id="PF00373">
    <property type="entry name" value="FERM_M"/>
    <property type="match status" value="1"/>
</dbReference>
<evidence type="ECO:0000256" key="1">
    <source>
        <dbReference type="SAM" id="MobiDB-lite"/>
    </source>
</evidence>
<feature type="region of interest" description="Disordered" evidence="1">
    <location>
        <begin position="1043"/>
        <end position="1099"/>
    </location>
</feature>
<dbReference type="EMBL" id="JARBDR010000920">
    <property type="protein sequence ID" value="KAJ8299855.1"/>
    <property type="molecule type" value="Genomic_DNA"/>
</dbReference>
<dbReference type="PANTHER" id="PTHR23280">
    <property type="entry name" value="4.1 G PROTEIN"/>
    <property type="match status" value="1"/>
</dbReference>
<dbReference type="InterPro" id="IPR029071">
    <property type="entry name" value="Ubiquitin-like_domsf"/>
</dbReference>
<feature type="compositionally biased region" description="Polar residues" evidence="1">
    <location>
        <begin position="923"/>
        <end position="992"/>
    </location>
</feature>
<dbReference type="PANTHER" id="PTHR23280:SF4">
    <property type="entry name" value="BAND 4.1-LIKE PROTEIN 4A"/>
    <property type="match status" value="1"/>
</dbReference>
<feature type="compositionally biased region" description="Basic and acidic residues" evidence="1">
    <location>
        <begin position="414"/>
        <end position="423"/>
    </location>
</feature>
<feature type="domain" description="FERM" evidence="2">
    <location>
        <begin position="39"/>
        <end position="348"/>
    </location>
</feature>
<dbReference type="SMART" id="SM01196">
    <property type="entry name" value="FERM_C"/>
    <property type="match status" value="1"/>
</dbReference>
<dbReference type="Pfam" id="PF09379">
    <property type="entry name" value="FERM_N"/>
    <property type="match status" value="1"/>
</dbReference>
<dbReference type="InterPro" id="IPR035963">
    <property type="entry name" value="FERM_2"/>
</dbReference>
<dbReference type="PROSITE" id="PS50057">
    <property type="entry name" value="FERM_3"/>
    <property type="match status" value="1"/>
</dbReference>
<feature type="region of interest" description="Disordered" evidence="1">
    <location>
        <begin position="532"/>
        <end position="553"/>
    </location>
</feature>
<dbReference type="InterPro" id="IPR011993">
    <property type="entry name" value="PH-like_dom_sf"/>
</dbReference>
<comment type="caution">
    <text evidence="3">The sequence shown here is derived from an EMBL/GenBank/DDBJ whole genome shotgun (WGS) entry which is preliminary data.</text>
</comment>
<feature type="compositionally biased region" description="Polar residues" evidence="1">
    <location>
        <begin position="735"/>
        <end position="806"/>
    </location>
</feature>
<dbReference type="InterPro" id="IPR018979">
    <property type="entry name" value="FERM_N"/>
</dbReference>
<name>A0ABQ9E3Z7_TEGGR</name>
<feature type="compositionally biased region" description="Polar residues" evidence="1">
    <location>
        <begin position="822"/>
        <end position="857"/>
    </location>
</feature>
<proteinExistence type="predicted"/>
<dbReference type="SUPFAM" id="SSF54236">
    <property type="entry name" value="Ubiquitin-like"/>
    <property type="match status" value="1"/>
</dbReference>
<feature type="compositionally biased region" description="Low complexity" evidence="1">
    <location>
        <begin position="482"/>
        <end position="491"/>
    </location>
</feature>
<dbReference type="CDD" id="cd14473">
    <property type="entry name" value="FERM_B-lobe"/>
    <property type="match status" value="1"/>
</dbReference>
<accession>A0ABQ9E3Z7</accession>
<dbReference type="Proteomes" id="UP001217089">
    <property type="component" value="Unassembled WGS sequence"/>
</dbReference>
<dbReference type="Gene3D" id="1.20.80.60">
    <property type="match status" value="1"/>
</dbReference>
<sequence>MSRFSRLLPRFLRGDKPKAANYSSKDIQYYGDKPIKDGSICKILFLDDTEIVFSCKGSSKGAILLDKVYLHLNIVEKDYFGLRYLDQLDQTHWLDTCAIPYILYFGVKFYPADPCKLKEEITRYQFYLQVKRDILHGRLPLTFDEAAELFAYGLQSELGDFDPKRMPDAYVSEFRFVPNQTEVLEDTISAYHRRLMPRINKVTFKGKIFVIKVRDRINDEHTYAFELSTKVACKHLWKCCIEHHAFFRLNHETDFARSEKSFRSVNSSRRSSGRQDRLNHSDYGREQPDVLRVPSRRHPRRTASDSGLHSRLEGMQYMVNDRPVTIVAAPEHVKGWITWKDRTYRRSRHTSLPDLNGKGSPRSTRSAPWNTNADTGMYTSGRDSPTSMYSDTSKFPNRRGGGGGGAGAGSDTESGYRRKREVDSGSESDISPARPRARRPKSSASDWFESQWRDAMTGSIPSIHSAPAGEAAKRRRRRRTKSPSSSKQPPAELKEHIQYGLVDPVGKTEEELKEIPYTKVETKAEPFKIKYSPKTRQRYRSPKRKSFGSDLDQNNRLSGMLIEEPPPPYTPELKRSYFSDTNSYYKSDQMQPSLYQKDMSRQSNSNMKVADGRMPTSNHIQQNTGVGYRMDNSTSKSQLHSGDQTNPQNDPSFINRSICCSGNLQHYQFPKSEETIIYAYLSVISLCLMNPCIIFIYPVFDNKSFLTLNPAQPFYNENKAHGYNEGYHDPDKTPTKNMQNIDRTPNSSAHFQNRTPVTSVYNQSRTPVTGTYSQNRMLDADTQGQSRTPVSSGHSQNRTPVTSAHNHNGMLVDNEKNHVRTPVSSAHSQNRTPVNSAHSYNRTPVASANSPNRTPVKNSFDADRTPVKNYDPSRTPVKNLYDSDRTPVKSLYNSDRTPVKDNSDSYVSSRNQNHDPARYQDGSVHNSVRMSSQMDSRQNFYTNPHSNPNLNQASERKSAFNSTSHDAYSQNRQIPQTGHRQGPTPSLDHSTYQGTNVQSVSVSTNRTFTTQENIRKLYSSPQEKKPVYATQDSIRRLYNLRPDQTSPAKQDSAHSFHSSVPHNSVQPQSHHHQNPSPRKPYQHPHLQASQGPGEMSGRSVTRNVIDSSVIHPTLNSPPYRRDLWTEI</sequence>